<comment type="similarity">
    <text evidence="1">Belongs to the universal ribosomal protein uS11 family.</text>
</comment>
<feature type="region of interest" description="Disordered" evidence="4">
    <location>
        <begin position="41"/>
        <end position="163"/>
    </location>
</feature>
<evidence type="ECO:0000256" key="3">
    <source>
        <dbReference type="ARBA" id="ARBA00023274"/>
    </source>
</evidence>
<dbReference type="Pfam" id="PF00411">
    <property type="entry name" value="Ribosomal_S11"/>
    <property type="match status" value="1"/>
</dbReference>
<sequence length="300" mass="31701">MLRGIARQWTPALRVMVAAESSSTQASSSLARVSPLAFTRTFASSSSTRNTESDKSPSTQQLESQASAQPTTSPNSTGSSTVSDAQQRELSSSSASTETETETETETSATTSGRAPAPSNLDDILGSVSGAISPLPGTEASLEDANSTNGFRESRTSPMVRGASASRYSPALFHSSSTQPHRLFVNSSRNNTILTLTSPSGDPLASASGGSVGFKKSARSGYEAGYRAAFSMFGKINEFKDAWRISHLEVLWNGFGQGREAVYRALLAGEGQGTKNLISKMTDKTPVKIGGVRPKKRRML</sequence>
<feature type="compositionally biased region" description="Low complexity" evidence="4">
    <location>
        <begin position="41"/>
        <end position="50"/>
    </location>
</feature>
<dbReference type="EMBL" id="OOIN01000039">
    <property type="protein sequence ID" value="SPO31521.1"/>
    <property type="molecule type" value="Genomic_DNA"/>
</dbReference>
<dbReference type="AlphaFoldDB" id="A0A5C3EPX8"/>
<dbReference type="Gene3D" id="3.30.420.80">
    <property type="entry name" value="Ribosomal protein S11"/>
    <property type="match status" value="1"/>
</dbReference>
<feature type="compositionally biased region" description="Polar residues" evidence="4">
    <location>
        <begin position="56"/>
        <end position="70"/>
    </location>
</feature>
<feature type="compositionally biased region" description="Low complexity" evidence="4">
    <location>
        <begin position="71"/>
        <end position="83"/>
    </location>
</feature>
<proteinExistence type="inferred from homology"/>
<evidence type="ECO:0000256" key="2">
    <source>
        <dbReference type="ARBA" id="ARBA00022980"/>
    </source>
</evidence>
<dbReference type="Proteomes" id="UP000324022">
    <property type="component" value="Unassembled WGS sequence"/>
</dbReference>
<dbReference type="PANTHER" id="PTHR11759">
    <property type="entry name" value="40S RIBOSOMAL PROTEIN S14/30S RIBOSOMAL PROTEIN S11"/>
    <property type="match status" value="1"/>
</dbReference>
<reference evidence="5 6" key="1">
    <citation type="submission" date="2018-03" db="EMBL/GenBank/DDBJ databases">
        <authorList>
            <person name="Guldener U."/>
        </authorList>
    </citation>
    <scope>NUCLEOTIDE SEQUENCE [LARGE SCALE GENOMIC DNA]</scope>
    <source>
        <strain evidence="5 6">NBRC100155</strain>
    </source>
</reference>
<keyword evidence="2 5" id="KW-0689">Ribosomal protein</keyword>
<dbReference type="HAMAP" id="MF_01310">
    <property type="entry name" value="Ribosomal_uS11"/>
    <property type="match status" value="1"/>
</dbReference>
<keyword evidence="6" id="KW-1185">Reference proteome</keyword>
<evidence type="ECO:0000256" key="4">
    <source>
        <dbReference type="SAM" id="MobiDB-lite"/>
    </source>
</evidence>
<organism evidence="5 6">
    <name type="scientific">Ustilago trichophora</name>
    <dbReference type="NCBI Taxonomy" id="86804"/>
    <lineage>
        <taxon>Eukaryota</taxon>
        <taxon>Fungi</taxon>
        <taxon>Dikarya</taxon>
        <taxon>Basidiomycota</taxon>
        <taxon>Ustilaginomycotina</taxon>
        <taxon>Ustilaginomycetes</taxon>
        <taxon>Ustilaginales</taxon>
        <taxon>Ustilaginaceae</taxon>
        <taxon>Ustilago</taxon>
    </lineage>
</organism>
<name>A0A5C3EPX8_9BASI</name>
<dbReference type="GO" id="GO:1990904">
    <property type="term" value="C:ribonucleoprotein complex"/>
    <property type="evidence" value="ECO:0007669"/>
    <property type="project" value="UniProtKB-KW"/>
</dbReference>
<dbReference type="InterPro" id="IPR036967">
    <property type="entry name" value="Ribosomal_uS11_sf"/>
</dbReference>
<dbReference type="GO" id="GO:0003735">
    <property type="term" value="F:structural constituent of ribosome"/>
    <property type="evidence" value="ECO:0007669"/>
    <property type="project" value="InterPro"/>
</dbReference>
<keyword evidence="3" id="KW-0687">Ribonucleoprotein</keyword>
<dbReference type="GO" id="GO:0006412">
    <property type="term" value="P:translation"/>
    <property type="evidence" value="ECO:0007669"/>
    <property type="project" value="InterPro"/>
</dbReference>
<dbReference type="OrthoDB" id="1654884at2759"/>
<evidence type="ECO:0000256" key="1">
    <source>
        <dbReference type="ARBA" id="ARBA00006194"/>
    </source>
</evidence>
<accession>A0A5C3EPX8</accession>
<evidence type="ECO:0000313" key="5">
    <source>
        <dbReference type="EMBL" id="SPO31521.1"/>
    </source>
</evidence>
<dbReference type="GO" id="GO:0005840">
    <property type="term" value="C:ribosome"/>
    <property type="evidence" value="ECO:0007669"/>
    <property type="project" value="UniProtKB-KW"/>
</dbReference>
<gene>
    <name evidence="5" type="ORF">UTRI_06472_B</name>
</gene>
<dbReference type="SUPFAM" id="SSF53137">
    <property type="entry name" value="Translational machinery components"/>
    <property type="match status" value="1"/>
</dbReference>
<protein>
    <submittedName>
        <fullName evidence="5">Related to ribosomal protein YmS18, mitochondrial</fullName>
    </submittedName>
</protein>
<evidence type="ECO:0000313" key="6">
    <source>
        <dbReference type="Proteomes" id="UP000324022"/>
    </source>
</evidence>
<dbReference type="InterPro" id="IPR001971">
    <property type="entry name" value="Ribosomal_uS11"/>
</dbReference>